<dbReference type="EMBL" id="DTGZ01000118">
    <property type="protein sequence ID" value="HGV97899.1"/>
    <property type="molecule type" value="Genomic_DNA"/>
</dbReference>
<proteinExistence type="predicted"/>
<evidence type="ECO:0000313" key="1">
    <source>
        <dbReference type="EMBL" id="HGV97899.1"/>
    </source>
</evidence>
<organism evidence="1">
    <name type="scientific">candidate division WOR-3 bacterium</name>
    <dbReference type="NCBI Taxonomy" id="2052148"/>
    <lineage>
        <taxon>Bacteria</taxon>
        <taxon>Bacteria division WOR-3</taxon>
    </lineage>
</organism>
<dbReference type="CDD" id="cd18687">
    <property type="entry name" value="PIN_VapC-like"/>
    <property type="match status" value="1"/>
</dbReference>
<dbReference type="SUPFAM" id="SSF88723">
    <property type="entry name" value="PIN domain-like"/>
    <property type="match status" value="1"/>
</dbReference>
<dbReference type="AlphaFoldDB" id="A0A7C4XV39"/>
<name>A0A7C4XV39_UNCW3</name>
<accession>A0A7C4XV39</accession>
<dbReference type="InterPro" id="IPR029060">
    <property type="entry name" value="PIN-like_dom_sf"/>
</dbReference>
<protein>
    <submittedName>
        <fullName evidence="1">Type II toxin-antitoxin system VapC family toxin</fullName>
    </submittedName>
</protein>
<comment type="caution">
    <text evidence="1">The sequence shown here is derived from an EMBL/GenBank/DDBJ whole genome shotgun (WGS) entry which is preliminary data.</text>
</comment>
<gene>
    <name evidence="1" type="ORF">ENV60_06350</name>
</gene>
<sequence length="160" mass="19264">MKGNVYIETTIPSYYFEEREQIQFQRQITREWWINERGNYYLYTSEVVFAELESGEYPHKEEIITLISDLPRLEVNKEIREIVEIYLSNYLMPKKHIGDAFHLALASYYKMDYLLTWNCEHLANVNKERHIKIVNERCGLLTPHIITPLQLVTEKEEEYV</sequence>
<reference evidence="1" key="1">
    <citation type="journal article" date="2020" name="mSystems">
        <title>Genome- and Community-Level Interaction Insights into Carbon Utilization and Element Cycling Functions of Hydrothermarchaeota in Hydrothermal Sediment.</title>
        <authorList>
            <person name="Zhou Z."/>
            <person name="Liu Y."/>
            <person name="Xu W."/>
            <person name="Pan J."/>
            <person name="Luo Z.H."/>
            <person name="Li M."/>
        </authorList>
    </citation>
    <scope>NUCLEOTIDE SEQUENCE [LARGE SCALE GENOMIC DNA]</scope>
    <source>
        <strain evidence="1">SpSt-774</strain>
    </source>
</reference>